<dbReference type="SUPFAM" id="SSF56784">
    <property type="entry name" value="HAD-like"/>
    <property type="match status" value="1"/>
</dbReference>
<comment type="similarity">
    <text evidence="2">Belongs to the HAD-like hydrolase superfamily. CbbY/CbbZ/Gph/YieH family.</text>
</comment>
<keyword evidence="6" id="KW-0378">Hydrolase</keyword>
<dbReference type="InterPro" id="IPR023214">
    <property type="entry name" value="HAD_sf"/>
</dbReference>
<dbReference type="EMBL" id="RXMA01000013">
    <property type="protein sequence ID" value="RTR18954.1"/>
    <property type="molecule type" value="Genomic_DNA"/>
</dbReference>
<dbReference type="OrthoDB" id="9800058at2"/>
<dbReference type="SFLD" id="SFLDG01129">
    <property type="entry name" value="C1.5:_HAD__Beta-PGM__Phosphata"/>
    <property type="match status" value="1"/>
</dbReference>
<dbReference type="NCBIfam" id="TIGR01509">
    <property type="entry name" value="HAD-SF-IA-v3"/>
    <property type="match status" value="1"/>
</dbReference>
<evidence type="ECO:0000256" key="5">
    <source>
        <dbReference type="ARBA" id="ARBA00023277"/>
    </source>
</evidence>
<organism evidence="6 7">
    <name type="scientific">Azospirillum griseum</name>
    <dbReference type="NCBI Taxonomy" id="2496639"/>
    <lineage>
        <taxon>Bacteria</taxon>
        <taxon>Pseudomonadati</taxon>
        <taxon>Pseudomonadota</taxon>
        <taxon>Alphaproteobacteria</taxon>
        <taxon>Rhodospirillales</taxon>
        <taxon>Azospirillaceae</taxon>
        <taxon>Azospirillum</taxon>
    </lineage>
</organism>
<name>A0A3S0K3L3_9PROT</name>
<dbReference type="SFLD" id="SFLDS00003">
    <property type="entry name" value="Haloacid_Dehalogenase"/>
    <property type="match status" value="1"/>
</dbReference>
<dbReference type="Gene3D" id="1.10.150.240">
    <property type="entry name" value="Putative phosphatase, domain 2"/>
    <property type="match status" value="1"/>
</dbReference>
<evidence type="ECO:0000313" key="6">
    <source>
        <dbReference type="EMBL" id="RTR18954.1"/>
    </source>
</evidence>
<keyword evidence="7" id="KW-1185">Reference proteome</keyword>
<dbReference type="CDD" id="cd07505">
    <property type="entry name" value="HAD_BPGM-like"/>
    <property type="match status" value="1"/>
</dbReference>
<dbReference type="AlphaFoldDB" id="A0A3S0K3L3"/>
<evidence type="ECO:0000313" key="7">
    <source>
        <dbReference type="Proteomes" id="UP000277007"/>
    </source>
</evidence>
<proteinExistence type="inferred from homology"/>
<evidence type="ECO:0000256" key="4">
    <source>
        <dbReference type="ARBA" id="ARBA00022842"/>
    </source>
</evidence>
<dbReference type="InterPro" id="IPR051600">
    <property type="entry name" value="Beta-PGM-like"/>
</dbReference>
<evidence type="ECO:0000256" key="2">
    <source>
        <dbReference type="ARBA" id="ARBA00006171"/>
    </source>
</evidence>
<protein>
    <submittedName>
        <fullName evidence="6">HAD family hydrolase</fullName>
    </submittedName>
</protein>
<dbReference type="InterPro" id="IPR023198">
    <property type="entry name" value="PGP-like_dom2"/>
</dbReference>
<gene>
    <name evidence="6" type="ORF">EJ903_14770</name>
</gene>
<dbReference type="PANTHER" id="PTHR46193">
    <property type="entry name" value="6-PHOSPHOGLUCONATE PHOSPHATASE"/>
    <property type="match status" value="1"/>
</dbReference>
<reference evidence="6 7" key="1">
    <citation type="submission" date="2018-12" db="EMBL/GenBank/DDBJ databases">
        <authorList>
            <person name="Yang Y."/>
        </authorList>
    </citation>
    <scope>NUCLEOTIDE SEQUENCE [LARGE SCALE GENOMIC DNA]</scope>
    <source>
        <strain evidence="6 7">L-25-5w-1</strain>
    </source>
</reference>
<dbReference type="GO" id="GO:0016787">
    <property type="term" value="F:hydrolase activity"/>
    <property type="evidence" value="ECO:0007669"/>
    <property type="project" value="UniProtKB-KW"/>
</dbReference>
<dbReference type="InterPro" id="IPR006439">
    <property type="entry name" value="HAD-SF_hydro_IA"/>
</dbReference>
<comment type="caution">
    <text evidence="6">The sequence shown here is derived from an EMBL/GenBank/DDBJ whole genome shotgun (WGS) entry which is preliminary data.</text>
</comment>
<comment type="cofactor">
    <cofactor evidence="1">
        <name>Mg(2+)</name>
        <dbReference type="ChEBI" id="CHEBI:18420"/>
    </cofactor>
</comment>
<evidence type="ECO:0000256" key="1">
    <source>
        <dbReference type="ARBA" id="ARBA00001946"/>
    </source>
</evidence>
<sequence length="222" mass="23487">MRALLFDLDGTLADTDPLHFEAFAAALEPHGIAIDHQFFKTAISGRSNEAICRDLFPDASRDEHDRFADDKEAAFRRAAGGLTAIDGLHALLDRARGRGIRIGLVTNAPAANVHHVLDVLALTGAFDPLVLAEELPRSKPDPLPYQTALAALGLGPDEAVVFEDSIPGVQAGKAAGILTVGMTTTLSADALRQAGADVTVSDFRDPVLLHLLDQAARLASRA</sequence>
<dbReference type="PANTHER" id="PTHR46193:SF18">
    <property type="entry name" value="HEXITOL PHOSPHATASE B"/>
    <property type="match status" value="1"/>
</dbReference>
<dbReference type="Pfam" id="PF13419">
    <property type="entry name" value="HAD_2"/>
    <property type="match status" value="1"/>
</dbReference>
<accession>A0A3S0K3L3</accession>
<evidence type="ECO:0000256" key="3">
    <source>
        <dbReference type="ARBA" id="ARBA00022723"/>
    </source>
</evidence>
<dbReference type="InterPro" id="IPR041492">
    <property type="entry name" value="HAD_2"/>
</dbReference>
<keyword evidence="3" id="KW-0479">Metal-binding</keyword>
<dbReference type="GO" id="GO:0046872">
    <property type="term" value="F:metal ion binding"/>
    <property type="evidence" value="ECO:0007669"/>
    <property type="project" value="UniProtKB-KW"/>
</dbReference>
<keyword evidence="5" id="KW-0119">Carbohydrate metabolism</keyword>
<dbReference type="Proteomes" id="UP000277007">
    <property type="component" value="Unassembled WGS sequence"/>
</dbReference>
<dbReference type="Gene3D" id="3.40.50.1000">
    <property type="entry name" value="HAD superfamily/HAD-like"/>
    <property type="match status" value="1"/>
</dbReference>
<dbReference type="InterPro" id="IPR036412">
    <property type="entry name" value="HAD-like_sf"/>
</dbReference>
<dbReference type="SFLD" id="SFLDG01135">
    <property type="entry name" value="C1.5.6:_HAD__Beta-PGM__Phospha"/>
    <property type="match status" value="1"/>
</dbReference>
<keyword evidence="4" id="KW-0460">Magnesium</keyword>